<feature type="region of interest" description="Disordered" evidence="1">
    <location>
        <begin position="220"/>
        <end position="260"/>
    </location>
</feature>
<dbReference type="EMBL" id="JBHSSN010000015">
    <property type="protein sequence ID" value="MFC6324040.1"/>
    <property type="molecule type" value="Genomic_DNA"/>
</dbReference>
<dbReference type="Proteomes" id="UP001596186">
    <property type="component" value="Unassembled WGS sequence"/>
</dbReference>
<proteinExistence type="predicted"/>
<evidence type="ECO:0000313" key="3">
    <source>
        <dbReference type="Proteomes" id="UP001596186"/>
    </source>
</evidence>
<gene>
    <name evidence="2" type="ORF">ACFP1F_09840</name>
</gene>
<evidence type="ECO:0008006" key="4">
    <source>
        <dbReference type="Google" id="ProtNLM"/>
    </source>
</evidence>
<evidence type="ECO:0000313" key="2">
    <source>
        <dbReference type="EMBL" id="MFC6324040.1"/>
    </source>
</evidence>
<feature type="compositionally biased region" description="Basic and acidic residues" evidence="1">
    <location>
        <begin position="249"/>
        <end position="260"/>
    </location>
</feature>
<sequence>MTTATNIGNALKKTVKGRDADKILYFYKRIEHEPKTNKIHPLGLQGATSGTNTRTIQSTATKGANIKGVGSITQQRTVDTIFSDPSNNSKDLYWDLYQAWQNGELFGIWRVDFNTVHGKAPARKVQAQFSQCYLGNLPNTEALGGTQTSNLQFEVNGSERAINSEGNAFELDEADFEEGTFDQVTKFYNFSHGNDIGVDENGEFIDGTTDDETILVQDTNTGEDVYGPAYKEVTAPASDQGSTTPSGQTDDKTGTESASK</sequence>
<evidence type="ECO:0000256" key="1">
    <source>
        <dbReference type="SAM" id="MobiDB-lite"/>
    </source>
</evidence>
<dbReference type="RefSeq" id="WP_125593052.1">
    <property type="nucleotide sequence ID" value="NZ_JBHSSN010000015.1"/>
</dbReference>
<name>A0ABW1UX69_9LACO</name>
<protein>
    <recommendedName>
        <fullName evidence="4">Phage tail protein</fullName>
    </recommendedName>
</protein>
<feature type="compositionally biased region" description="Polar residues" evidence="1">
    <location>
        <begin position="237"/>
        <end position="248"/>
    </location>
</feature>
<organism evidence="2 3">
    <name type="scientific">Companilactobacillus baiquanensis</name>
    <dbReference type="NCBI Taxonomy" id="2486005"/>
    <lineage>
        <taxon>Bacteria</taxon>
        <taxon>Bacillati</taxon>
        <taxon>Bacillota</taxon>
        <taxon>Bacilli</taxon>
        <taxon>Lactobacillales</taxon>
        <taxon>Lactobacillaceae</taxon>
        <taxon>Companilactobacillus</taxon>
    </lineage>
</organism>
<keyword evidence="3" id="KW-1185">Reference proteome</keyword>
<reference evidence="3" key="1">
    <citation type="journal article" date="2019" name="Int. J. Syst. Evol. Microbiol.">
        <title>The Global Catalogue of Microorganisms (GCM) 10K type strain sequencing project: providing services to taxonomists for standard genome sequencing and annotation.</title>
        <authorList>
            <consortium name="The Broad Institute Genomics Platform"/>
            <consortium name="The Broad Institute Genome Sequencing Center for Infectious Disease"/>
            <person name="Wu L."/>
            <person name="Ma J."/>
        </authorList>
    </citation>
    <scope>NUCLEOTIDE SEQUENCE [LARGE SCALE GENOMIC DNA]</scope>
    <source>
        <strain evidence="3">CCM 8895</strain>
    </source>
</reference>
<comment type="caution">
    <text evidence="2">The sequence shown here is derived from an EMBL/GenBank/DDBJ whole genome shotgun (WGS) entry which is preliminary data.</text>
</comment>
<accession>A0ABW1UX69</accession>